<name>A0A5B7F3M3_PORTR</name>
<gene>
    <name evidence="1" type="ORF">E2C01_033286</name>
</gene>
<organism evidence="1 2">
    <name type="scientific">Portunus trituberculatus</name>
    <name type="common">Swimming crab</name>
    <name type="synonym">Neptunus trituberculatus</name>
    <dbReference type="NCBI Taxonomy" id="210409"/>
    <lineage>
        <taxon>Eukaryota</taxon>
        <taxon>Metazoa</taxon>
        <taxon>Ecdysozoa</taxon>
        <taxon>Arthropoda</taxon>
        <taxon>Crustacea</taxon>
        <taxon>Multicrustacea</taxon>
        <taxon>Malacostraca</taxon>
        <taxon>Eumalacostraca</taxon>
        <taxon>Eucarida</taxon>
        <taxon>Decapoda</taxon>
        <taxon>Pleocyemata</taxon>
        <taxon>Brachyura</taxon>
        <taxon>Eubrachyura</taxon>
        <taxon>Portunoidea</taxon>
        <taxon>Portunidae</taxon>
        <taxon>Portuninae</taxon>
        <taxon>Portunus</taxon>
    </lineage>
</organism>
<keyword evidence="2" id="KW-1185">Reference proteome</keyword>
<comment type="caution">
    <text evidence="1">The sequence shown here is derived from an EMBL/GenBank/DDBJ whole genome shotgun (WGS) entry which is preliminary data.</text>
</comment>
<dbReference type="AlphaFoldDB" id="A0A5B7F3M3"/>
<accession>A0A5B7F3M3</accession>
<evidence type="ECO:0000313" key="2">
    <source>
        <dbReference type="Proteomes" id="UP000324222"/>
    </source>
</evidence>
<dbReference type="Proteomes" id="UP000324222">
    <property type="component" value="Unassembled WGS sequence"/>
</dbReference>
<dbReference type="EMBL" id="VSRR010004462">
    <property type="protein sequence ID" value="MPC39738.1"/>
    <property type="molecule type" value="Genomic_DNA"/>
</dbReference>
<evidence type="ECO:0000313" key="1">
    <source>
        <dbReference type="EMBL" id="MPC39738.1"/>
    </source>
</evidence>
<reference evidence="1 2" key="1">
    <citation type="submission" date="2019-05" db="EMBL/GenBank/DDBJ databases">
        <title>Another draft genome of Portunus trituberculatus and its Hox gene families provides insights of decapod evolution.</title>
        <authorList>
            <person name="Jeong J.-H."/>
            <person name="Song I."/>
            <person name="Kim S."/>
            <person name="Choi T."/>
            <person name="Kim D."/>
            <person name="Ryu S."/>
            <person name="Kim W."/>
        </authorList>
    </citation>
    <scope>NUCLEOTIDE SEQUENCE [LARGE SCALE GENOMIC DNA]</scope>
    <source>
        <tissue evidence="1">Muscle</tissue>
    </source>
</reference>
<sequence>MTMCVPTLHTHTPTKPPPFARNLPCHLIHAAVGDLGHRSQAGGKVQHEEEKGIKCSQEPLMHSLLPAMQRTGTLHSLSTEEQVIGCHNTTYLKHSAKRSLPKVPDVDDAVPVVLQLLQFRVQLCTAYIPRLGVGGGIAVPGVDQLVDEESTEGQQQEAP</sequence>
<proteinExistence type="predicted"/>
<protein>
    <submittedName>
        <fullName evidence="1">Uncharacterized protein</fullName>
    </submittedName>
</protein>